<protein>
    <submittedName>
        <fullName evidence="8">TonB family protein</fullName>
    </submittedName>
</protein>
<reference evidence="8 9" key="1">
    <citation type="submission" date="2018-04" db="EMBL/GenBank/DDBJ databases">
        <title>Novel Campyloabacter and Helicobacter Species and Strains.</title>
        <authorList>
            <person name="Mannion A.J."/>
            <person name="Shen Z."/>
            <person name="Fox J.G."/>
        </authorList>
    </citation>
    <scope>NUCLEOTIDE SEQUENCE [LARGE SCALE GENOMIC DNA]</scope>
    <source>
        <strain evidence="8 9">MIT 98-6070</strain>
    </source>
</reference>
<dbReference type="RefSeq" id="WP_104699408.1">
    <property type="nucleotide sequence ID" value="NZ_NXLR01000001.1"/>
</dbReference>
<keyword evidence="3 6" id="KW-1133">Transmembrane helix</keyword>
<evidence type="ECO:0000313" key="9">
    <source>
        <dbReference type="Proteomes" id="UP000256599"/>
    </source>
</evidence>
<feature type="compositionally biased region" description="Low complexity" evidence="5">
    <location>
        <begin position="86"/>
        <end position="111"/>
    </location>
</feature>
<dbReference type="NCBIfam" id="TIGR01352">
    <property type="entry name" value="tonB_Cterm"/>
    <property type="match status" value="1"/>
</dbReference>
<evidence type="ECO:0000256" key="2">
    <source>
        <dbReference type="ARBA" id="ARBA00022692"/>
    </source>
</evidence>
<name>A0A3D8I732_9HELI</name>
<dbReference type="GO" id="GO:0055085">
    <property type="term" value="P:transmembrane transport"/>
    <property type="evidence" value="ECO:0007669"/>
    <property type="project" value="InterPro"/>
</dbReference>
<evidence type="ECO:0000259" key="7">
    <source>
        <dbReference type="PROSITE" id="PS52015"/>
    </source>
</evidence>
<accession>A0A3D8I732</accession>
<evidence type="ECO:0000313" key="8">
    <source>
        <dbReference type="EMBL" id="RDU60980.1"/>
    </source>
</evidence>
<evidence type="ECO:0000256" key="6">
    <source>
        <dbReference type="SAM" id="Phobius"/>
    </source>
</evidence>
<dbReference type="EMBL" id="NXLR01000001">
    <property type="protein sequence ID" value="RDU60980.1"/>
    <property type="molecule type" value="Genomic_DNA"/>
</dbReference>
<proteinExistence type="predicted"/>
<evidence type="ECO:0000256" key="4">
    <source>
        <dbReference type="ARBA" id="ARBA00023136"/>
    </source>
</evidence>
<dbReference type="Pfam" id="PF03544">
    <property type="entry name" value="TonB_C"/>
    <property type="match status" value="1"/>
</dbReference>
<gene>
    <name evidence="8" type="ORF">CQA63_00255</name>
</gene>
<dbReference type="PROSITE" id="PS52015">
    <property type="entry name" value="TONB_CTD"/>
    <property type="match status" value="1"/>
</dbReference>
<dbReference type="Proteomes" id="UP000256599">
    <property type="component" value="Unassembled WGS sequence"/>
</dbReference>
<evidence type="ECO:0000256" key="5">
    <source>
        <dbReference type="SAM" id="MobiDB-lite"/>
    </source>
</evidence>
<feature type="transmembrane region" description="Helical" evidence="6">
    <location>
        <begin position="6"/>
        <end position="26"/>
    </location>
</feature>
<keyword evidence="4 6" id="KW-0472">Membrane</keyword>
<keyword evidence="9" id="KW-1185">Reference proteome</keyword>
<dbReference type="SUPFAM" id="SSF74653">
    <property type="entry name" value="TolA/TonB C-terminal domain"/>
    <property type="match status" value="1"/>
</dbReference>
<feature type="region of interest" description="Disordered" evidence="5">
    <location>
        <begin position="66"/>
        <end position="113"/>
    </location>
</feature>
<dbReference type="Gene3D" id="3.30.1150.10">
    <property type="match status" value="1"/>
</dbReference>
<organism evidence="8 9">
    <name type="scientific">Helicobacter marmotae</name>
    <dbReference type="NCBI Taxonomy" id="152490"/>
    <lineage>
        <taxon>Bacteria</taxon>
        <taxon>Pseudomonadati</taxon>
        <taxon>Campylobacterota</taxon>
        <taxon>Epsilonproteobacteria</taxon>
        <taxon>Campylobacterales</taxon>
        <taxon>Helicobacteraceae</taxon>
        <taxon>Helicobacter</taxon>
    </lineage>
</organism>
<comment type="subcellular location">
    <subcellularLocation>
        <location evidence="1">Membrane</location>
        <topology evidence="1">Single-pass membrane protein</topology>
    </subcellularLocation>
</comment>
<dbReference type="InterPro" id="IPR037682">
    <property type="entry name" value="TonB_C"/>
</dbReference>
<dbReference type="AlphaFoldDB" id="A0A3D8I732"/>
<dbReference type="InterPro" id="IPR006260">
    <property type="entry name" value="TonB/TolA_C"/>
</dbReference>
<sequence>MKFSLIAGFCIAFVLYMLAILGYVLLDIKHIKVGEYDFTPLSLGHFQDVSQDLKQDLGDEHLLQSPKKAQLSKQHYKSPPLRSSHSPKASPSEPNSNPNPSNSKLSNPSLPQAQSVDSYTKHVYEIIAKHYARSSLRSANTQGEVSLNFRISLEGRIEDIQIIKSSHHSKIDKAVLNVLKGIQKDLKKPSKPYSMSITLAYGKKP</sequence>
<comment type="caution">
    <text evidence="8">The sequence shown here is derived from an EMBL/GenBank/DDBJ whole genome shotgun (WGS) entry which is preliminary data.</text>
</comment>
<evidence type="ECO:0000256" key="3">
    <source>
        <dbReference type="ARBA" id="ARBA00022989"/>
    </source>
</evidence>
<dbReference type="GO" id="GO:0016020">
    <property type="term" value="C:membrane"/>
    <property type="evidence" value="ECO:0007669"/>
    <property type="project" value="UniProtKB-SubCell"/>
</dbReference>
<evidence type="ECO:0000256" key="1">
    <source>
        <dbReference type="ARBA" id="ARBA00004167"/>
    </source>
</evidence>
<feature type="domain" description="TonB C-terminal" evidence="7">
    <location>
        <begin position="117"/>
        <end position="205"/>
    </location>
</feature>
<keyword evidence="2 6" id="KW-0812">Transmembrane</keyword>